<organism evidence="12 13">
    <name type="scientific">Sphingobacterium spiritivorum</name>
    <name type="common">Flavobacterium spiritivorum</name>
    <dbReference type="NCBI Taxonomy" id="258"/>
    <lineage>
        <taxon>Bacteria</taxon>
        <taxon>Pseudomonadati</taxon>
        <taxon>Bacteroidota</taxon>
        <taxon>Sphingobacteriia</taxon>
        <taxon>Sphingobacteriales</taxon>
        <taxon>Sphingobacteriaceae</taxon>
        <taxon>Sphingobacterium</taxon>
    </lineage>
</organism>
<dbReference type="InterPro" id="IPR039426">
    <property type="entry name" value="TonB-dep_rcpt-like"/>
</dbReference>
<evidence type="ECO:0000256" key="7">
    <source>
        <dbReference type="ARBA" id="ARBA00023237"/>
    </source>
</evidence>
<evidence type="ECO:0000256" key="6">
    <source>
        <dbReference type="ARBA" id="ARBA00023136"/>
    </source>
</evidence>
<dbReference type="InterPro" id="IPR037066">
    <property type="entry name" value="Plug_dom_sf"/>
</dbReference>
<evidence type="ECO:0000256" key="8">
    <source>
        <dbReference type="PROSITE-ProRule" id="PRU01360"/>
    </source>
</evidence>
<keyword evidence="4 8" id="KW-0812">Transmembrane</keyword>
<dbReference type="InterPro" id="IPR012910">
    <property type="entry name" value="Plug_dom"/>
</dbReference>
<feature type="domain" description="TonB-dependent receptor plug" evidence="11">
    <location>
        <begin position="128"/>
        <end position="231"/>
    </location>
</feature>
<sequence length="782" mass="86533">MSLPLPKLQVRFFRYSLLCMLILLVDHTIAQAQSIQLLVRDESKRPLPHATVYLNKKATGSTTRDGSFNIPQQSSNTFQLTVSSLGYQTYTGILRTDTLSNPFIIMLKDSRSLDEVVVTAGRKAESIDEIPSSVSILTRKEIEAQINITSNLASILGNTIPGLGTSNNKSTNSGQTLRGRAVLVLIDGIPQSTPLMNGSRDLRTIDPSVIERIEVIKGATSIYGNGSGGGIINYITKKNTDNVPLSGQTFAGMSFNPVHPGQTMGYRFAQMFSGSSNKFSYTVSGSADYTGLQRDGKGLPIGQQDGMSNSYQYNAFIKLGYDLDSNTSISAFYNLYNSTQHTRYINQAGVYGESPAIGVPGEEPGENAGTPYNHNIMVNLTKRNIFGQTQLDLSGYYNSFSSMNRYVPSGTAWYGPGQTKINSEKKGVRINLNTPFRIGNIPTEVTYGLDLLNDVTNQNLTDGRIYIPDMNMVNFAPYAQLKMDVLENLIFKGGVRYENATVKVKDFNTIATGPDGQGSIAVSGGKIPYKATMFNAGLRYTKYDIFNPFVSFSQGFAINELGRILRRAKANTLDQLETDPIITNNYEVGFSSQYNWLHLSVAYYISTSKLGVNLVDVDGFLMAQREPENVKGYELAAEARLSPQWTLGANYAFVEGKAKFDDGRKVYLNGSRIAPPKATAYVYYRPASQWNLQLFWVHTGSRDRFPFNDKGKYNNSEGPIKPVDLFNLSAAYTINTQWSLGLGVENLFNRTYYPTVSQYRAIDAEYARGNGMQANINIHYKF</sequence>
<dbReference type="SUPFAM" id="SSF56935">
    <property type="entry name" value="Porins"/>
    <property type="match status" value="1"/>
</dbReference>
<evidence type="ECO:0000256" key="2">
    <source>
        <dbReference type="ARBA" id="ARBA00022448"/>
    </source>
</evidence>
<evidence type="ECO:0000256" key="5">
    <source>
        <dbReference type="ARBA" id="ARBA00023077"/>
    </source>
</evidence>
<proteinExistence type="inferred from homology"/>
<dbReference type="Proteomes" id="UP000254893">
    <property type="component" value="Unassembled WGS sequence"/>
</dbReference>
<dbReference type="Pfam" id="PF13715">
    <property type="entry name" value="CarbopepD_reg_2"/>
    <property type="match status" value="1"/>
</dbReference>
<dbReference type="EMBL" id="UGYW01000002">
    <property type="protein sequence ID" value="SUJ24429.1"/>
    <property type="molecule type" value="Genomic_DNA"/>
</dbReference>
<comment type="similarity">
    <text evidence="8 9">Belongs to the TonB-dependent receptor family.</text>
</comment>
<evidence type="ECO:0000256" key="1">
    <source>
        <dbReference type="ARBA" id="ARBA00004571"/>
    </source>
</evidence>
<dbReference type="GO" id="GO:0044718">
    <property type="term" value="P:siderophore transmembrane transport"/>
    <property type="evidence" value="ECO:0007669"/>
    <property type="project" value="TreeGrafter"/>
</dbReference>
<keyword evidence="6 8" id="KW-0472">Membrane</keyword>
<dbReference type="GO" id="GO:0009279">
    <property type="term" value="C:cell outer membrane"/>
    <property type="evidence" value="ECO:0007669"/>
    <property type="project" value="UniProtKB-SubCell"/>
</dbReference>
<dbReference type="Pfam" id="PF07715">
    <property type="entry name" value="Plug"/>
    <property type="match status" value="1"/>
</dbReference>
<gene>
    <name evidence="12" type="primary">iutA_1</name>
    <name evidence="12" type="ORF">NCTC11388_03541</name>
</gene>
<protein>
    <submittedName>
        <fullName evidence="12">Iron-regulated outer membrane proteins</fullName>
    </submittedName>
</protein>
<name>A0A380CMR5_SPHSI</name>
<dbReference type="PANTHER" id="PTHR30069">
    <property type="entry name" value="TONB-DEPENDENT OUTER MEMBRANE RECEPTOR"/>
    <property type="match status" value="1"/>
</dbReference>
<dbReference type="Gene3D" id="2.40.170.20">
    <property type="entry name" value="TonB-dependent receptor, beta-barrel domain"/>
    <property type="match status" value="1"/>
</dbReference>
<keyword evidence="2 8" id="KW-0813">Transport</keyword>
<dbReference type="InterPro" id="IPR036942">
    <property type="entry name" value="Beta-barrel_TonB_sf"/>
</dbReference>
<dbReference type="SUPFAM" id="SSF49464">
    <property type="entry name" value="Carboxypeptidase regulatory domain-like"/>
    <property type="match status" value="1"/>
</dbReference>
<dbReference type="PANTHER" id="PTHR30069:SF42">
    <property type="entry name" value="FERRIC AEROBACTIN RECEPTOR"/>
    <property type="match status" value="1"/>
</dbReference>
<dbReference type="GO" id="GO:0015344">
    <property type="term" value="F:siderophore uptake transmembrane transporter activity"/>
    <property type="evidence" value="ECO:0007669"/>
    <property type="project" value="TreeGrafter"/>
</dbReference>
<dbReference type="AlphaFoldDB" id="A0A380CMR5"/>
<dbReference type="PROSITE" id="PS52016">
    <property type="entry name" value="TONB_DEPENDENT_REC_3"/>
    <property type="match status" value="1"/>
</dbReference>
<evidence type="ECO:0000256" key="3">
    <source>
        <dbReference type="ARBA" id="ARBA00022452"/>
    </source>
</evidence>
<dbReference type="Pfam" id="PF00593">
    <property type="entry name" value="TonB_dep_Rec_b-barrel"/>
    <property type="match status" value="1"/>
</dbReference>
<evidence type="ECO:0000256" key="4">
    <source>
        <dbReference type="ARBA" id="ARBA00022692"/>
    </source>
</evidence>
<keyword evidence="7 8" id="KW-0998">Cell outer membrane</keyword>
<evidence type="ECO:0000313" key="13">
    <source>
        <dbReference type="Proteomes" id="UP000254893"/>
    </source>
</evidence>
<comment type="subcellular location">
    <subcellularLocation>
        <location evidence="1 8">Cell outer membrane</location>
        <topology evidence="1 8">Multi-pass membrane protein</topology>
    </subcellularLocation>
</comment>
<evidence type="ECO:0000259" key="10">
    <source>
        <dbReference type="Pfam" id="PF00593"/>
    </source>
</evidence>
<dbReference type="Gene3D" id="2.170.130.10">
    <property type="entry name" value="TonB-dependent receptor, plug domain"/>
    <property type="match status" value="1"/>
</dbReference>
<dbReference type="InterPro" id="IPR000531">
    <property type="entry name" value="Beta-barrel_TonB"/>
</dbReference>
<keyword evidence="5 9" id="KW-0798">TonB box</keyword>
<dbReference type="InterPro" id="IPR008969">
    <property type="entry name" value="CarboxyPept-like_regulatory"/>
</dbReference>
<dbReference type="CDD" id="cd01347">
    <property type="entry name" value="ligand_gated_channel"/>
    <property type="match status" value="1"/>
</dbReference>
<evidence type="ECO:0000256" key="9">
    <source>
        <dbReference type="RuleBase" id="RU003357"/>
    </source>
</evidence>
<accession>A0A380CMR5</accession>
<reference evidence="12 13" key="1">
    <citation type="submission" date="2018-06" db="EMBL/GenBank/DDBJ databases">
        <authorList>
            <consortium name="Pathogen Informatics"/>
            <person name="Doyle S."/>
        </authorList>
    </citation>
    <scope>NUCLEOTIDE SEQUENCE [LARGE SCALE GENOMIC DNA]</scope>
    <source>
        <strain evidence="12 13">NCTC11388</strain>
    </source>
</reference>
<feature type="domain" description="TonB-dependent receptor-like beta-barrel" evidence="10">
    <location>
        <begin position="319"/>
        <end position="747"/>
    </location>
</feature>
<evidence type="ECO:0000259" key="11">
    <source>
        <dbReference type="Pfam" id="PF07715"/>
    </source>
</evidence>
<evidence type="ECO:0000313" key="12">
    <source>
        <dbReference type="EMBL" id="SUJ24429.1"/>
    </source>
</evidence>
<keyword evidence="3 8" id="KW-1134">Transmembrane beta strand</keyword>